<dbReference type="HOGENOM" id="CLU_008413_3_0_9"/>
<proteinExistence type="predicted"/>
<feature type="transmembrane region" description="Helical" evidence="1">
    <location>
        <begin position="455"/>
        <end position="474"/>
    </location>
</feature>
<feature type="transmembrane region" description="Helical" evidence="1">
    <location>
        <begin position="377"/>
        <end position="397"/>
    </location>
</feature>
<feature type="transmembrane region" description="Helical" evidence="1">
    <location>
        <begin position="411"/>
        <end position="435"/>
    </location>
</feature>
<dbReference type="InterPro" id="IPR018580">
    <property type="entry name" value="Uncharacterised_YfhO"/>
</dbReference>
<sequence length="915" mass="102899">MGFTTEGFFMKQQQSTQQLAALRVSRWVYGGAFLIPLIIMCLAFWHLRITPFGNRNLLLSDMGTQYIPILENLRATILHGQFHLFSFSLGSGSAVVPLLTYYAISPFNLLIFAFSAANLPIAVSWIIMLKISTMGLTMAIFLRHAFLKSGWSMLLFTTAYSLCGFVAMYFYDMMWLDALIWLPLVALGLHRLVSQHHYGLYTISLTITIFCNYYLGYMTCLFSVLYFIYLIIEHQPTPTPFKDVWRMHRAAIRQFIIGSLLAGGMSMVVLIPTALGMLLTGKSNVFVNNYLPTGQFGTEVLAQFAPGTSTYVSHLYHAPSLFMGTLMFLLLIVYFVSPQIHAVEKRRTMWLLIAMGLSLFVTVLNTIWHMFQQPAGFPFRNVYFFTFLALVTAYRAWQTHPAQTMNDPQKVLALVWGIGFLVVGFISAQAIPKLFLRLRPSFNHELYAASQPSFHLLWLALGLLLLNTMLLFISEWRPVRISLLALILFGELGGNFVVATQGMKFGNQAKFAKYYRQDAALLDQVTATKTKTNLHRVEFLHANIAKAYDGAYNHYNDPVMFNYAGISSYSSTLIEQSRVFQHDLGYFSPNVRRISAQGYTHLTDTLMGVKYRLNINKEPAVTRLDSYAGIGFAVPNQLAQLQLKDQAALTNQQQILTALGAKPDTLAPVSVLKVNTRAAKAHDLATIPTKTRHQMRGDHTSVQTFTVRVNATGLLHGYSPSNSIIYSSLRLNGRSVKPLINADGFRYVINLGQHQKGQTLKISYVTQTPTTGYDNQFVSLNQKRYVALVNRLKQQRFKLNANSGVTWLSGNVTGTRQRSLLYLAIPDVPGWTATVNGRSVKIKSLMRAQSLIPVKQTYNGVIGVPLQAGQNHVILSYQTPGLKLGALISLACLALFILLWFTVEWQRPLTKKHRH</sequence>
<dbReference type="AlphaFoldDB" id="M5AB30"/>
<protein>
    <recommendedName>
        <fullName evidence="4">Integral membrane protein</fullName>
    </recommendedName>
</protein>
<reference evidence="2 3" key="1">
    <citation type="journal article" date="2013" name="PLoS ONE">
        <title>Genomic Analysis by Deep Sequencing of the Probiotic Lactobacillus brevis KB290 Harboring Nine Plasmids Reveals Genomic Stability.</title>
        <authorList>
            <person name="Fukao M."/>
            <person name="Oshima K."/>
            <person name="Morita H."/>
            <person name="Toh H."/>
            <person name="Suda W."/>
            <person name="Kim S.W."/>
            <person name="Suzuki S."/>
            <person name="Yakabe T."/>
            <person name="Hattori M."/>
            <person name="Yajima N."/>
        </authorList>
    </citation>
    <scope>NUCLEOTIDE SEQUENCE [LARGE SCALE GENOMIC DNA]</scope>
    <source>
        <strain evidence="2 3">KB290</strain>
    </source>
</reference>
<evidence type="ECO:0000313" key="2">
    <source>
        <dbReference type="EMBL" id="BAN05999.1"/>
    </source>
</evidence>
<accession>M5AB30</accession>
<dbReference type="PANTHER" id="PTHR38454:SF1">
    <property type="entry name" value="INTEGRAL MEMBRANE PROTEIN"/>
    <property type="match status" value="1"/>
</dbReference>
<evidence type="ECO:0000313" key="3">
    <source>
        <dbReference type="Proteomes" id="UP000012042"/>
    </source>
</evidence>
<feature type="transmembrane region" description="Helical" evidence="1">
    <location>
        <begin position="110"/>
        <end position="129"/>
    </location>
</feature>
<feature type="transmembrane region" description="Helical" evidence="1">
    <location>
        <begin position="349"/>
        <end position="371"/>
    </location>
</feature>
<dbReference type="Pfam" id="PF09586">
    <property type="entry name" value="YfhO"/>
    <property type="match status" value="1"/>
</dbReference>
<feature type="transmembrane region" description="Helical" evidence="1">
    <location>
        <begin position="27"/>
        <end position="47"/>
    </location>
</feature>
<feature type="transmembrane region" description="Helical" evidence="1">
    <location>
        <begin position="316"/>
        <end position="337"/>
    </location>
</feature>
<dbReference type="Proteomes" id="UP000012042">
    <property type="component" value="Chromosome"/>
</dbReference>
<evidence type="ECO:0000256" key="1">
    <source>
        <dbReference type="SAM" id="Phobius"/>
    </source>
</evidence>
<gene>
    <name evidence="2" type="ORF">LVISKB_0364</name>
</gene>
<dbReference type="EMBL" id="AP012167">
    <property type="protein sequence ID" value="BAN05999.1"/>
    <property type="molecule type" value="Genomic_DNA"/>
</dbReference>
<dbReference type="PANTHER" id="PTHR38454">
    <property type="entry name" value="INTEGRAL MEMBRANE PROTEIN-RELATED"/>
    <property type="match status" value="1"/>
</dbReference>
<feature type="transmembrane region" description="Helical" evidence="1">
    <location>
        <begin position="82"/>
        <end position="104"/>
    </location>
</feature>
<dbReference type="KEGG" id="lbk:LVISKB_0364"/>
<feature type="transmembrane region" description="Helical" evidence="1">
    <location>
        <begin position="150"/>
        <end position="171"/>
    </location>
</feature>
<name>M5AB30_LEVBR</name>
<keyword evidence="1" id="KW-1133">Transmembrane helix</keyword>
<organism evidence="2 3">
    <name type="scientific">Levilactobacillus brevis KB290</name>
    <dbReference type="NCBI Taxonomy" id="1001583"/>
    <lineage>
        <taxon>Bacteria</taxon>
        <taxon>Bacillati</taxon>
        <taxon>Bacillota</taxon>
        <taxon>Bacilli</taxon>
        <taxon>Lactobacillales</taxon>
        <taxon>Lactobacillaceae</taxon>
        <taxon>Levilactobacillus</taxon>
    </lineage>
</organism>
<feature type="transmembrane region" description="Helical" evidence="1">
    <location>
        <begin position="255"/>
        <end position="279"/>
    </location>
</feature>
<feature type="transmembrane region" description="Helical" evidence="1">
    <location>
        <begin position="884"/>
        <end position="903"/>
    </location>
</feature>
<evidence type="ECO:0008006" key="4">
    <source>
        <dbReference type="Google" id="ProtNLM"/>
    </source>
</evidence>
<feature type="transmembrane region" description="Helical" evidence="1">
    <location>
        <begin position="481"/>
        <end position="499"/>
    </location>
</feature>
<keyword evidence="1" id="KW-0812">Transmembrane</keyword>
<dbReference type="PATRIC" id="fig|1001583.3.peg.355"/>
<feature type="transmembrane region" description="Helical" evidence="1">
    <location>
        <begin position="214"/>
        <end position="232"/>
    </location>
</feature>
<keyword evidence="1" id="KW-0472">Membrane</keyword>